<dbReference type="Gene3D" id="3.50.50.60">
    <property type="entry name" value="FAD/NAD(P)-binding domain"/>
    <property type="match status" value="1"/>
</dbReference>
<keyword evidence="1" id="KW-0560">Oxidoreductase</keyword>
<protein>
    <submittedName>
        <fullName evidence="3">NAD(P)/FAD-dependent oxidoreductase</fullName>
    </submittedName>
</protein>
<keyword evidence="4" id="KW-1185">Reference proteome</keyword>
<dbReference type="InterPro" id="IPR050631">
    <property type="entry name" value="PheA/TfdB_FAD_monoxygenase"/>
</dbReference>
<accession>A0ABP9THM4</accession>
<dbReference type="SUPFAM" id="SSF51905">
    <property type="entry name" value="FAD/NAD(P)-binding domain"/>
    <property type="match status" value="1"/>
</dbReference>
<gene>
    <name evidence="3" type="ORF">GCM10025778_02050</name>
</gene>
<dbReference type="EMBL" id="BAABLK010000005">
    <property type="protein sequence ID" value="GAA5225675.1"/>
    <property type="molecule type" value="Genomic_DNA"/>
</dbReference>
<evidence type="ECO:0000313" key="3">
    <source>
        <dbReference type="EMBL" id="GAA5225675.1"/>
    </source>
</evidence>
<dbReference type="Gene3D" id="3.30.70.2450">
    <property type="match status" value="1"/>
</dbReference>
<dbReference type="Pfam" id="PF01494">
    <property type="entry name" value="FAD_binding_3"/>
    <property type="match status" value="1"/>
</dbReference>
<evidence type="ECO:0000313" key="4">
    <source>
        <dbReference type="Proteomes" id="UP001501257"/>
    </source>
</evidence>
<organism evidence="3 4">
    <name type="scientific">Paeniglutamicibacter antarcticus</name>
    <dbReference type="NCBI Taxonomy" id="494023"/>
    <lineage>
        <taxon>Bacteria</taxon>
        <taxon>Bacillati</taxon>
        <taxon>Actinomycetota</taxon>
        <taxon>Actinomycetes</taxon>
        <taxon>Micrococcales</taxon>
        <taxon>Micrococcaceae</taxon>
        <taxon>Paeniglutamicibacter</taxon>
    </lineage>
</organism>
<dbReference type="Proteomes" id="UP001501257">
    <property type="component" value="Unassembled WGS sequence"/>
</dbReference>
<dbReference type="InterPro" id="IPR002938">
    <property type="entry name" value="FAD-bd"/>
</dbReference>
<proteinExistence type="predicted"/>
<name>A0ABP9THM4_9MICC</name>
<feature type="domain" description="FAD-binding" evidence="2">
    <location>
        <begin position="2"/>
        <end position="316"/>
    </location>
</feature>
<dbReference type="RefSeq" id="WP_210101818.1">
    <property type="nucleotide sequence ID" value="NZ_BAABLK010000005.1"/>
</dbReference>
<sequence>MIDVLVIGGGPSGLTLAILLIEAGCNVKVLESRTVVGEHSRAIGIHPPGLDVLHRAGIGDAALANGVRICRGIGISRGRIVAELEFGSIPSSHRFVLSLPQNRTVELLRQRLHGLDPTALMLGTEFLSLATHKEFITAQAVGPNGVVKTFDCHFLIGADGTRSSVREEALVPFQGSELSDRYIMGDYPDGTDFGAVAALFLHTQGITESFPLPRNKRRWVCWVGTRETASLPELVARRTGHQVNAEENTMLSRFTTQEFSVGAMAHGNVVLIGDAAHEISPIGGQGMTLGLVDAAELAPLLVAALNGAGPRRRLDDQFSRFSALRLAAARRAARQARLNMRLGRPLWGPSIGLRDALARAVFSSKPVTAWVASTFTMTRDQSKYRHQARVDGSDAP</sequence>
<evidence type="ECO:0000259" key="2">
    <source>
        <dbReference type="Pfam" id="PF01494"/>
    </source>
</evidence>
<evidence type="ECO:0000256" key="1">
    <source>
        <dbReference type="ARBA" id="ARBA00023002"/>
    </source>
</evidence>
<dbReference type="PANTHER" id="PTHR43476:SF3">
    <property type="entry name" value="FAD-BINDING MONOOXYGENASE"/>
    <property type="match status" value="1"/>
</dbReference>
<comment type="caution">
    <text evidence="3">The sequence shown here is derived from an EMBL/GenBank/DDBJ whole genome shotgun (WGS) entry which is preliminary data.</text>
</comment>
<dbReference type="PANTHER" id="PTHR43476">
    <property type="entry name" value="3-(3-HYDROXY-PHENYL)PROPIONATE/3-HYDROXYCINNAMIC ACID HYDROXYLASE"/>
    <property type="match status" value="1"/>
</dbReference>
<dbReference type="InterPro" id="IPR036188">
    <property type="entry name" value="FAD/NAD-bd_sf"/>
</dbReference>
<dbReference type="PRINTS" id="PR00420">
    <property type="entry name" value="RNGMNOXGNASE"/>
</dbReference>
<reference evidence="4" key="1">
    <citation type="journal article" date="2019" name="Int. J. Syst. Evol. Microbiol.">
        <title>The Global Catalogue of Microorganisms (GCM) 10K type strain sequencing project: providing services to taxonomists for standard genome sequencing and annotation.</title>
        <authorList>
            <consortium name="The Broad Institute Genomics Platform"/>
            <consortium name="The Broad Institute Genome Sequencing Center for Infectious Disease"/>
            <person name="Wu L."/>
            <person name="Ma J."/>
        </authorList>
    </citation>
    <scope>NUCLEOTIDE SEQUENCE [LARGE SCALE GENOMIC DNA]</scope>
    <source>
        <strain evidence="4">JCM 18952</strain>
    </source>
</reference>